<dbReference type="InterPro" id="IPR013078">
    <property type="entry name" value="His_Pase_superF_clade-1"/>
</dbReference>
<name>A0A329M9T8_9BACL</name>
<sequence>MRIGLVRHYKVNKQNPRKLLVSTEEALQWFREYDESDIESGETDLGGIDWEHCYSSDLKRAIHTAQRIYEGTISQTEVLREIPLPPLRVSIKLPFMFWVLLLGLSRHTNRQARAVMETTKLNINRFLDELTASGRQNVLIVSHGALMAEFRKELKRRGFRSPRFTYPENGKLYIFER</sequence>
<dbReference type="Pfam" id="PF00300">
    <property type="entry name" value="His_Phos_1"/>
    <property type="match status" value="1"/>
</dbReference>
<comment type="caution">
    <text evidence="1">The sequence shown here is derived from an EMBL/GenBank/DDBJ whole genome shotgun (WGS) entry which is preliminary data.</text>
</comment>
<protein>
    <recommendedName>
        <fullName evidence="3">Phosphoglycerate mutase</fullName>
    </recommendedName>
</protein>
<evidence type="ECO:0000313" key="2">
    <source>
        <dbReference type="Proteomes" id="UP000250369"/>
    </source>
</evidence>
<dbReference type="SUPFAM" id="SSF53254">
    <property type="entry name" value="Phosphoglycerate mutase-like"/>
    <property type="match status" value="1"/>
</dbReference>
<accession>A0A329M9T8</accession>
<dbReference type="EMBL" id="QMFB01000020">
    <property type="protein sequence ID" value="RAV16755.1"/>
    <property type="molecule type" value="Genomic_DNA"/>
</dbReference>
<evidence type="ECO:0000313" key="1">
    <source>
        <dbReference type="EMBL" id="RAV16755.1"/>
    </source>
</evidence>
<reference evidence="1 2" key="1">
    <citation type="journal article" date="2009" name="Int. J. Syst. Evol. Microbiol.">
        <title>Paenibacillus contaminans sp. nov., isolated from a contaminated laboratory plate.</title>
        <authorList>
            <person name="Chou J.H."/>
            <person name="Lee J.H."/>
            <person name="Lin M.C."/>
            <person name="Chang P.S."/>
            <person name="Arun A.B."/>
            <person name="Young C.C."/>
            <person name="Chen W.M."/>
        </authorList>
    </citation>
    <scope>NUCLEOTIDE SEQUENCE [LARGE SCALE GENOMIC DNA]</scope>
    <source>
        <strain evidence="1 2">CKOBP-6</strain>
    </source>
</reference>
<dbReference type="OrthoDB" id="1680942at2"/>
<dbReference type="InterPro" id="IPR029033">
    <property type="entry name" value="His_PPase_superfam"/>
</dbReference>
<organism evidence="1 2">
    <name type="scientific">Paenibacillus contaminans</name>
    <dbReference type="NCBI Taxonomy" id="450362"/>
    <lineage>
        <taxon>Bacteria</taxon>
        <taxon>Bacillati</taxon>
        <taxon>Bacillota</taxon>
        <taxon>Bacilli</taxon>
        <taxon>Bacillales</taxon>
        <taxon>Paenibacillaceae</taxon>
        <taxon>Paenibacillus</taxon>
    </lineage>
</organism>
<proteinExistence type="predicted"/>
<dbReference type="RefSeq" id="WP_113034415.1">
    <property type="nucleotide sequence ID" value="NZ_QMFB01000020.1"/>
</dbReference>
<keyword evidence="2" id="KW-1185">Reference proteome</keyword>
<gene>
    <name evidence="1" type="ORF">DQG23_28385</name>
</gene>
<dbReference type="AlphaFoldDB" id="A0A329M9T8"/>
<dbReference type="CDD" id="cd07067">
    <property type="entry name" value="HP_PGM_like"/>
    <property type="match status" value="1"/>
</dbReference>
<dbReference type="Proteomes" id="UP000250369">
    <property type="component" value="Unassembled WGS sequence"/>
</dbReference>
<dbReference type="Gene3D" id="3.40.50.1240">
    <property type="entry name" value="Phosphoglycerate mutase-like"/>
    <property type="match status" value="1"/>
</dbReference>
<evidence type="ECO:0008006" key="3">
    <source>
        <dbReference type="Google" id="ProtNLM"/>
    </source>
</evidence>